<dbReference type="Pfam" id="PF00005">
    <property type="entry name" value="ABC_tran"/>
    <property type="match status" value="1"/>
</dbReference>
<feature type="domain" description="ABC transporter" evidence="4">
    <location>
        <begin position="13"/>
        <end position="261"/>
    </location>
</feature>
<dbReference type="GO" id="GO:0015833">
    <property type="term" value="P:peptide transport"/>
    <property type="evidence" value="ECO:0007669"/>
    <property type="project" value="InterPro"/>
</dbReference>
<dbReference type="CDD" id="cd03257">
    <property type="entry name" value="ABC_NikE_OppD_transporters"/>
    <property type="match status" value="1"/>
</dbReference>
<dbReference type="InterPro" id="IPR003593">
    <property type="entry name" value="AAA+_ATPase"/>
</dbReference>
<dbReference type="SMART" id="SM00382">
    <property type="entry name" value="AAA"/>
    <property type="match status" value="1"/>
</dbReference>
<protein>
    <submittedName>
        <fullName evidence="5">Peptide/nickel transport system ATP-binding protein</fullName>
    </submittedName>
</protein>
<dbReference type="RefSeq" id="WP_103875940.1">
    <property type="nucleotide sequence ID" value="NZ_SODZ01000004.1"/>
</dbReference>
<evidence type="ECO:0000256" key="2">
    <source>
        <dbReference type="ARBA" id="ARBA00022741"/>
    </source>
</evidence>
<dbReference type="NCBIfam" id="TIGR01727">
    <property type="entry name" value="oligo_HPY"/>
    <property type="match status" value="1"/>
</dbReference>
<evidence type="ECO:0000256" key="1">
    <source>
        <dbReference type="ARBA" id="ARBA00022448"/>
    </source>
</evidence>
<dbReference type="Pfam" id="PF08352">
    <property type="entry name" value="oligo_HPY"/>
    <property type="match status" value="1"/>
</dbReference>
<evidence type="ECO:0000259" key="4">
    <source>
        <dbReference type="PROSITE" id="PS50893"/>
    </source>
</evidence>
<dbReference type="SUPFAM" id="SSF52540">
    <property type="entry name" value="P-loop containing nucleoside triphosphate hydrolases"/>
    <property type="match status" value="1"/>
</dbReference>
<dbReference type="EMBL" id="SODZ01000004">
    <property type="protein sequence ID" value="TDX16292.1"/>
    <property type="molecule type" value="Genomic_DNA"/>
</dbReference>
<keyword evidence="3 5" id="KW-0067">ATP-binding</keyword>
<keyword evidence="6" id="KW-1185">Reference proteome</keyword>
<gene>
    <name evidence="5" type="ORF">C8D74_104111</name>
</gene>
<reference evidence="5 6" key="1">
    <citation type="submission" date="2019-03" db="EMBL/GenBank/DDBJ databases">
        <title>Genomic Encyclopedia of Type Strains, Phase IV (KMG-IV): sequencing the most valuable type-strain genomes for metagenomic binning, comparative biology and taxonomic classification.</title>
        <authorList>
            <person name="Goeker M."/>
        </authorList>
    </citation>
    <scope>NUCLEOTIDE SEQUENCE [LARGE SCALE GENOMIC DNA]</scope>
    <source>
        <strain evidence="5 6">DSM 13575</strain>
    </source>
</reference>
<dbReference type="Proteomes" id="UP000294817">
    <property type="component" value="Unassembled WGS sequence"/>
</dbReference>
<dbReference type="AlphaFoldDB" id="A0A4R8EUN3"/>
<sequence>MNPIISVKNLKSFYISNILDVTVVVKAVNNVTFDIFDDEIVGIAGESGCGKTTLLNTLMGIIDPPLKVFGGEIKYNLNNKYYDIVKLEEDEKTKLRWNVVSYIPQGSMSILNPIRKIKKIFFDFAKSHEDLDENKFERIVDERLESLKLPLRVKNSYSHQLSGGMRQRVAIALATIFKPKIVIADEPTTALDVVMQRDIIDLLSEIHEEEKNTMILVSHDLSIHANICARIMIMYAGQIVEIGKTETIFENPLHPYTKFLINSLPIIGDKKVREAAPGKPPSLLNLSEGCPFHERCPIALPICSRKNPRLKWKTEDHAVACFLHGGEDTYHEQINAKTYI</sequence>
<dbReference type="InterPro" id="IPR027417">
    <property type="entry name" value="P-loop_NTPase"/>
</dbReference>
<evidence type="ECO:0000313" key="5">
    <source>
        <dbReference type="EMBL" id="TDX16292.1"/>
    </source>
</evidence>
<dbReference type="PANTHER" id="PTHR43067">
    <property type="entry name" value="OLIGOPEPTIDE/DIPEPTIDE ABC TRANSPORTER, ATPASE SUBUNIT"/>
    <property type="match status" value="1"/>
</dbReference>
<dbReference type="InterPro" id="IPR003439">
    <property type="entry name" value="ABC_transporter-like_ATP-bd"/>
</dbReference>
<evidence type="ECO:0000313" key="6">
    <source>
        <dbReference type="Proteomes" id="UP000294817"/>
    </source>
</evidence>
<dbReference type="Gene3D" id="3.40.50.300">
    <property type="entry name" value="P-loop containing nucleotide triphosphate hydrolases"/>
    <property type="match status" value="1"/>
</dbReference>
<dbReference type="PANTHER" id="PTHR43067:SF2">
    <property type="entry name" value="OLIGOPEPTIDE ABC TRANSPORTER, ATP-BINDING PROTEIN"/>
    <property type="match status" value="1"/>
</dbReference>
<dbReference type="InterPro" id="IPR017871">
    <property type="entry name" value="ABC_transporter-like_CS"/>
</dbReference>
<dbReference type="InterPro" id="IPR013563">
    <property type="entry name" value="Oligopep_ABC_C"/>
</dbReference>
<proteinExistence type="predicted"/>
<dbReference type="FunFam" id="3.40.50.300:FF:000016">
    <property type="entry name" value="Oligopeptide ABC transporter ATP-binding component"/>
    <property type="match status" value="1"/>
</dbReference>
<dbReference type="GO" id="GO:0005524">
    <property type="term" value="F:ATP binding"/>
    <property type="evidence" value="ECO:0007669"/>
    <property type="project" value="UniProtKB-KW"/>
</dbReference>
<dbReference type="PROSITE" id="PS50893">
    <property type="entry name" value="ABC_TRANSPORTER_2"/>
    <property type="match status" value="1"/>
</dbReference>
<comment type="caution">
    <text evidence="5">The sequence shown here is derived from an EMBL/GenBank/DDBJ whole genome shotgun (WGS) entry which is preliminary data.</text>
</comment>
<keyword evidence="1" id="KW-0813">Transport</keyword>
<organism evidence="5 6">
    <name type="scientific">Petrotoga sibirica</name>
    <dbReference type="NCBI Taxonomy" id="156202"/>
    <lineage>
        <taxon>Bacteria</taxon>
        <taxon>Thermotogati</taxon>
        <taxon>Thermotogota</taxon>
        <taxon>Thermotogae</taxon>
        <taxon>Petrotogales</taxon>
        <taxon>Petrotogaceae</taxon>
        <taxon>Petrotoga</taxon>
    </lineage>
</organism>
<dbReference type="GO" id="GO:0016887">
    <property type="term" value="F:ATP hydrolysis activity"/>
    <property type="evidence" value="ECO:0007669"/>
    <property type="project" value="InterPro"/>
</dbReference>
<evidence type="ECO:0000256" key="3">
    <source>
        <dbReference type="ARBA" id="ARBA00022840"/>
    </source>
</evidence>
<name>A0A4R8EUN3_9BACT</name>
<accession>A0A4R8EUN3</accession>
<keyword evidence="2" id="KW-0547">Nucleotide-binding</keyword>
<dbReference type="PROSITE" id="PS00211">
    <property type="entry name" value="ABC_TRANSPORTER_1"/>
    <property type="match status" value="1"/>
</dbReference>